<gene>
    <name evidence="2" type="ORF">ANG6_1726</name>
</gene>
<evidence type="ECO:0000313" key="3">
    <source>
        <dbReference type="Proteomes" id="UP000016981"/>
    </source>
</evidence>
<sequence length="46" mass="5061">SSNMVGTFTQPDGVLIDPDVLKTLGQRELIEGMGEFVQCNRSYSIN</sequence>
<feature type="domain" description="3-dehydroquinate synthase N-terminal" evidence="1">
    <location>
        <begin position="3"/>
        <end position="30"/>
    </location>
</feature>
<protein>
    <submittedName>
        <fullName evidence="2">3-dehydroquinate synthetase</fullName>
    </submittedName>
</protein>
<proteinExistence type="predicted"/>
<name>A0AAN4PB36_STRAP</name>
<dbReference type="Proteomes" id="UP000016981">
    <property type="component" value="Unassembled WGS sequence"/>
</dbReference>
<dbReference type="EMBL" id="BASY01000036">
    <property type="protein sequence ID" value="GAD47231.1"/>
    <property type="molecule type" value="Genomic_DNA"/>
</dbReference>
<comment type="caution">
    <text evidence="2">The sequence shown here is derived from an EMBL/GenBank/DDBJ whole genome shotgun (WGS) entry which is preliminary data.</text>
</comment>
<accession>A0AAN4PB36</accession>
<reference evidence="3" key="1">
    <citation type="submission" date="2013-09" db="EMBL/GenBank/DDBJ databases">
        <title>Genome Sequences of seven clinical isolates and type strains of anginosus group streptococci.</title>
        <authorList>
            <person name="Maruyama F."/>
            <person name="Sakurai A."/>
            <person name="Ogura Y."/>
            <person name="Homma H."/>
            <person name="Takahashi N."/>
            <person name="Ohtsubo Y."/>
            <person name="Hoshino T."/>
            <person name="Okahashi N."/>
            <person name="Nakagawa I."/>
            <person name="Kimura S."/>
            <person name="Fujiwara T."/>
            <person name="Hayashi T."/>
            <person name="Shintani S."/>
        </authorList>
    </citation>
    <scope>NUCLEOTIDE SEQUENCE [LARGE SCALE GENOMIC DNA]</scope>
    <source>
        <strain evidence="3">T5</strain>
    </source>
</reference>
<dbReference type="SUPFAM" id="SSF56796">
    <property type="entry name" value="Dehydroquinate synthase-like"/>
    <property type="match status" value="1"/>
</dbReference>
<evidence type="ECO:0000259" key="1">
    <source>
        <dbReference type="Pfam" id="PF01761"/>
    </source>
</evidence>
<dbReference type="AlphaFoldDB" id="A0AAN4PB36"/>
<evidence type="ECO:0000313" key="2">
    <source>
        <dbReference type="EMBL" id="GAD47231.1"/>
    </source>
</evidence>
<feature type="non-terminal residue" evidence="2">
    <location>
        <position position="1"/>
    </location>
</feature>
<dbReference type="Pfam" id="PF01761">
    <property type="entry name" value="DHQ_synthase"/>
    <property type="match status" value="1"/>
</dbReference>
<organism evidence="2 3">
    <name type="scientific">Streptococcus anginosus T5</name>
    <dbReference type="NCBI Taxonomy" id="1163302"/>
    <lineage>
        <taxon>Bacteria</taxon>
        <taxon>Bacillati</taxon>
        <taxon>Bacillota</taxon>
        <taxon>Bacilli</taxon>
        <taxon>Lactobacillales</taxon>
        <taxon>Streptococcaceae</taxon>
        <taxon>Streptococcus</taxon>
        <taxon>Streptococcus anginosus group</taxon>
    </lineage>
</organism>
<dbReference type="InterPro" id="IPR030960">
    <property type="entry name" value="DHQS/DOIS_N"/>
</dbReference>